<protein>
    <submittedName>
        <fullName evidence="3">Type II secretory pathway pseudopilin PulG</fullName>
    </submittedName>
</protein>
<keyword evidence="2" id="KW-1133">Transmembrane helix</keyword>
<evidence type="ECO:0000256" key="2">
    <source>
        <dbReference type="SAM" id="Phobius"/>
    </source>
</evidence>
<feature type="compositionally biased region" description="Low complexity" evidence="1">
    <location>
        <begin position="192"/>
        <end position="206"/>
    </location>
</feature>
<evidence type="ECO:0000256" key="1">
    <source>
        <dbReference type="SAM" id="MobiDB-lite"/>
    </source>
</evidence>
<feature type="transmembrane region" description="Helical" evidence="2">
    <location>
        <begin position="16"/>
        <end position="37"/>
    </location>
</feature>
<keyword evidence="2" id="KW-0812">Transmembrane</keyword>
<evidence type="ECO:0000313" key="4">
    <source>
        <dbReference type="Proteomes" id="UP000521922"/>
    </source>
</evidence>
<keyword evidence="4" id="KW-1185">Reference proteome</keyword>
<reference evidence="3 4" key="1">
    <citation type="submission" date="2020-07" db="EMBL/GenBank/DDBJ databases">
        <title>Sequencing the genomes of 1000 actinobacteria strains.</title>
        <authorList>
            <person name="Klenk H.-P."/>
        </authorList>
    </citation>
    <scope>NUCLEOTIDE SEQUENCE [LARGE SCALE GENOMIC DNA]</scope>
    <source>
        <strain evidence="3 4">DSM 7487</strain>
    </source>
</reference>
<dbReference type="RefSeq" id="WP_179748704.1">
    <property type="nucleotide sequence ID" value="NZ_BAAAGN010000002.1"/>
</dbReference>
<accession>A0A7Y9AUY8</accession>
<dbReference type="AlphaFoldDB" id="A0A7Y9AUY8"/>
<organism evidence="3 4">
    <name type="scientific">Kineococcus aurantiacus</name>
    <dbReference type="NCBI Taxonomy" id="37633"/>
    <lineage>
        <taxon>Bacteria</taxon>
        <taxon>Bacillati</taxon>
        <taxon>Actinomycetota</taxon>
        <taxon>Actinomycetes</taxon>
        <taxon>Kineosporiales</taxon>
        <taxon>Kineosporiaceae</taxon>
        <taxon>Kineococcus</taxon>
    </lineage>
</organism>
<proteinExistence type="predicted"/>
<keyword evidence="2" id="KW-0472">Membrane</keyword>
<sequence length="216" mass="23422">MNEQRSDDGVSLVETLLAMMIFTVCFAVFMAGLQLMVRDTTRTQQVTDATDQMRKAFTAMDLEARYAESVNAPAVVDGAWWVEFRDPIVDGGNPQCTQWRYAVSTGVLEARTWDSTQAAGATWTTLATGLSTDTALLTDTARQPFTRALATQAAGKTDEMTRQTLTVRLESPRKAADGSRSAVDVLQTSFTAQNSSSQSDSNLGSAVCAPTTNRTR</sequence>
<evidence type="ECO:0000313" key="3">
    <source>
        <dbReference type="EMBL" id="NYD20820.1"/>
    </source>
</evidence>
<name>A0A7Y9AUY8_9ACTN</name>
<gene>
    <name evidence="3" type="ORF">BJ968_000360</name>
</gene>
<dbReference type="EMBL" id="JACCBB010000001">
    <property type="protein sequence ID" value="NYD20820.1"/>
    <property type="molecule type" value="Genomic_DNA"/>
</dbReference>
<comment type="caution">
    <text evidence="3">The sequence shown here is derived from an EMBL/GenBank/DDBJ whole genome shotgun (WGS) entry which is preliminary data.</text>
</comment>
<dbReference type="Proteomes" id="UP000521922">
    <property type="component" value="Unassembled WGS sequence"/>
</dbReference>
<feature type="region of interest" description="Disordered" evidence="1">
    <location>
        <begin position="192"/>
        <end position="216"/>
    </location>
</feature>